<evidence type="ECO:0008006" key="4">
    <source>
        <dbReference type="Google" id="ProtNLM"/>
    </source>
</evidence>
<feature type="transmembrane region" description="Helical" evidence="1">
    <location>
        <begin position="5"/>
        <end position="21"/>
    </location>
</feature>
<protein>
    <recommendedName>
        <fullName evidence="4">DMT family protein</fullName>
    </recommendedName>
</protein>
<dbReference type="InterPro" id="IPR007437">
    <property type="entry name" value="DUF486"/>
</dbReference>
<sequence length="109" mass="12835">MKTIILLILSNAFMTIAWFWHLKYKELSLFTVILISWSVAFVEYCCQVPAIRWGHESFTAAQMKTMQVVFSLILFSIFSIFYLKEGLKWNYIVGFLMLSGAVFVIFKKW</sequence>
<dbReference type="Proteomes" id="UP000060487">
    <property type="component" value="Unassembled WGS sequence"/>
</dbReference>
<gene>
    <name evidence="2" type="ORF">ASN18_3171</name>
</gene>
<dbReference type="PIRSF" id="PIRSF021239">
    <property type="entry name" value="UCP021239"/>
    <property type="match status" value="1"/>
</dbReference>
<keyword evidence="1" id="KW-0472">Membrane</keyword>
<proteinExistence type="predicted"/>
<dbReference type="RefSeq" id="WP_085053776.1">
    <property type="nucleotide sequence ID" value="NZ_LNQR01000126.1"/>
</dbReference>
<comment type="caution">
    <text evidence="2">The sequence shown here is derived from an EMBL/GenBank/DDBJ whole genome shotgun (WGS) entry which is preliminary data.</text>
</comment>
<accession>A0ABR5SCM9</accession>
<feature type="transmembrane region" description="Helical" evidence="1">
    <location>
        <begin position="27"/>
        <end position="46"/>
    </location>
</feature>
<feature type="transmembrane region" description="Helical" evidence="1">
    <location>
        <begin position="66"/>
        <end position="83"/>
    </location>
</feature>
<dbReference type="Pfam" id="PF04342">
    <property type="entry name" value="DMT_6"/>
    <property type="match status" value="1"/>
</dbReference>
<keyword evidence="1" id="KW-1133">Transmembrane helix</keyword>
<evidence type="ECO:0000256" key="1">
    <source>
        <dbReference type="SAM" id="Phobius"/>
    </source>
</evidence>
<feature type="transmembrane region" description="Helical" evidence="1">
    <location>
        <begin position="89"/>
        <end position="106"/>
    </location>
</feature>
<dbReference type="PANTHER" id="PTHR38482">
    <property type="entry name" value="DMT FAMILY PROTEIN"/>
    <property type="match status" value="1"/>
</dbReference>
<organism evidence="2 3">
    <name type="scientific">Candidatus Magnetominusculus xianensis</name>
    <dbReference type="NCBI Taxonomy" id="1748249"/>
    <lineage>
        <taxon>Bacteria</taxon>
        <taxon>Pseudomonadati</taxon>
        <taxon>Nitrospirota</taxon>
        <taxon>Nitrospiria</taxon>
        <taxon>Nitrospirales</taxon>
        <taxon>Nitrospiraceae</taxon>
        <taxon>Candidatus Magnetominusculus</taxon>
    </lineage>
</organism>
<evidence type="ECO:0000313" key="2">
    <source>
        <dbReference type="EMBL" id="KWT76386.1"/>
    </source>
</evidence>
<evidence type="ECO:0000313" key="3">
    <source>
        <dbReference type="Proteomes" id="UP000060487"/>
    </source>
</evidence>
<dbReference type="PANTHER" id="PTHR38482:SF1">
    <property type="entry name" value="DMT FAMILY PROTEIN"/>
    <property type="match status" value="1"/>
</dbReference>
<keyword evidence="1" id="KW-0812">Transmembrane</keyword>
<keyword evidence="3" id="KW-1185">Reference proteome</keyword>
<dbReference type="EMBL" id="LNQR01000126">
    <property type="protein sequence ID" value="KWT76386.1"/>
    <property type="molecule type" value="Genomic_DNA"/>
</dbReference>
<reference evidence="2 3" key="1">
    <citation type="submission" date="2015-11" db="EMBL/GenBank/DDBJ databases">
        <authorList>
            <person name="Lin W."/>
        </authorList>
    </citation>
    <scope>NUCLEOTIDE SEQUENCE [LARGE SCALE GENOMIC DNA]</scope>
    <source>
        <strain evidence="2 3">HCH-1</strain>
    </source>
</reference>
<name>A0ABR5SCM9_9BACT</name>